<dbReference type="EMBL" id="JAZHXI010000012">
    <property type="protein sequence ID" value="KAL2065489.1"/>
    <property type="molecule type" value="Genomic_DNA"/>
</dbReference>
<reference evidence="3 4" key="1">
    <citation type="journal article" date="2024" name="Commun. Biol.">
        <title>Comparative genomic analysis of thermophilic fungi reveals convergent evolutionary adaptations and gene losses.</title>
        <authorList>
            <person name="Steindorff A.S."/>
            <person name="Aguilar-Pontes M.V."/>
            <person name="Robinson A.J."/>
            <person name="Andreopoulos B."/>
            <person name="LaButti K."/>
            <person name="Kuo A."/>
            <person name="Mondo S."/>
            <person name="Riley R."/>
            <person name="Otillar R."/>
            <person name="Haridas S."/>
            <person name="Lipzen A."/>
            <person name="Grimwood J."/>
            <person name="Schmutz J."/>
            <person name="Clum A."/>
            <person name="Reid I.D."/>
            <person name="Moisan M.C."/>
            <person name="Butler G."/>
            <person name="Nguyen T.T.M."/>
            <person name="Dewar K."/>
            <person name="Conant G."/>
            <person name="Drula E."/>
            <person name="Henrissat B."/>
            <person name="Hansel C."/>
            <person name="Singer S."/>
            <person name="Hutchinson M.I."/>
            <person name="de Vries R.P."/>
            <person name="Natvig D.O."/>
            <person name="Powell A.J."/>
            <person name="Tsang A."/>
            <person name="Grigoriev I.V."/>
        </authorList>
    </citation>
    <scope>NUCLEOTIDE SEQUENCE [LARGE SCALE GENOMIC DNA]</scope>
    <source>
        <strain evidence="3 4">CBS 494.80</strain>
    </source>
</reference>
<feature type="region of interest" description="Disordered" evidence="1">
    <location>
        <begin position="75"/>
        <end position="108"/>
    </location>
</feature>
<keyword evidence="2" id="KW-0812">Transmembrane</keyword>
<comment type="caution">
    <text evidence="3">The sequence shown here is derived from an EMBL/GenBank/DDBJ whole genome shotgun (WGS) entry which is preliminary data.</text>
</comment>
<evidence type="ECO:0008006" key="5">
    <source>
        <dbReference type="Google" id="ProtNLM"/>
    </source>
</evidence>
<feature type="region of interest" description="Disordered" evidence="1">
    <location>
        <begin position="42"/>
        <end position="61"/>
    </location>
</feature>
<feature type="region of interest" description="Disordered" evidence="1">
    <location>
        <begin position="352"/>
        <end position="436"/>
    </location>
</feature>
<protein>
    <recommendedName>
        <fullName evidence="5">Ring-like domain-containing protein</fullName>
    </recommendedName>
</protein>
<organism evidence="3 4">
    <name type="scientific">Oculimacula yallundae</name>
    <dbReference type="NCBI Taxonomy" id="86028"/>
    <lineage>
        <taxon>Eukaryota</taxon>
        <taxon>Fungi</taxon>
        <taxon>Dikarya</taxon>
        <taxon>Ascomycota</taxon>
        <taxon>Pezizomycotina</taxon>
        <taxon>Leotiomycetes</taxon>
        <taxon>Helotiales</taxon>
        <taxon>Ploettnerulaceae</taxon>
        <taxon>Oculimacula</taxon>
    </lineage>
</organism>
<proteinExistence type="predicted"/>
<feature type="compositionally biased region" description="Polar residues" evidence="1">
    <location>
        <begin position="360"/>
        <end position="374"/>
    </location>
</feature>
<gene>
    <name evidence="3" type="ORF">VTL71DRAFT_3159</name>
</gene>
<feature type="transmembrane region" description="Helical" evidence="2">
    <location>
        <begin position="302"/>
        <end position="326"/>
    </location>
</feature>
<evidence type="ECO:0000313" key="3">
    <source>
        <dbReference type="EMBL" id="KAL2065489.1"/>
    </source>
</evidence>
<keyword evidence="2" id="KW-0472">Membrane</keyword>
<name>A0ABR4C6E6_9HELO</name>
<evidence type="ECO:0000313" key="4">
    <source>
        <dbReference type="Proteomes" id="UP001595075"/>
    </source>
</evidence>
<feature type="compositionally biased region" description="Basic and acidic residues" evidence="1">
    <location>
        <begin position="80"/>
        <end position="106"/>
    </location>
</feature>
<keyword evidence="2" id="KW-1133">Transmembrane helix</keyword>
<sequence>MMEYFTYKKVKKHQAEKKAAEGIQPPLLDEKDETFLRRVISAEGTPPPLPVRPDGLPEAGDFAGNASEMVVHDGNTVAEEEGHKRSSKDKGEGKAEEPEKGVENEKKHGRFAFLSRINTKKHKDGLKPDSKVVTPDEAAKEEHDINQLLEDLNLSAVNNRAFSISDESQQVLQKFTVILKDLVNGVPTAYDDLVGLIEDSQGTLAKSYDHLPSFLQKLVTQLPDKLTKNLAPELLAVATEAQAFNTASAGAAGGAQGLGSAAGLGAAAMNFLKPTSLKDLVTKPGAVASMLKAIMNVLKLKWPAFMGTNVLLSLGLFVLLFVFWYCHKRGREVRLEREARVDSEGRIIELEDDVMLAGPSGTSNSNPQSPSGSRRNTEREREHTSSNREHRSRPSSREHEREREHAERRPTSKRSKSEEKEHRRREKDRDAERKRR</sequence>
<keyword evidence="4" id="KW-1185">Reference proteome</keyword>
<feature type="compositionally biased region" description="Basic and acidic residues" evidence="1">
    <location>
        <begin position="395"/>
        <end position="436"/>
    </location>
</feature>
<dbReference type="Proteomes" id="UP001595075">
    <property type="component" value="Unassembled WGS sequence"/>
</dbReference>
<evidence type="ECO:0000256" key="1">
    <source>
        <dbReference type="SAM" id="MobiDB-lite"/>
    </source>
</evidence>
<evidence type="ECO:0000256" key="2">
    <source>
        <dbReference type="SAM" id="Phobius"/>
    </source>
</evidence>
<accession>A0ABR4C6E6</accession>
<feature type="compositionally biased region" description="Basic and acidic residues" evidence="1">
    <location>
        <begin position="375"/>
        <end position="389"/>
    </location>
</feature>